<evidence type="ECO:0000256" key="3">
    <source>
        <dbReference type="ARBA" id="ARBA00022475"/>
    </source>
</evidence>
<protein>
    <recommendedName>
        <fullName evidence="2">Type II secretion system protein H</fullName>
    </recommendedName>
    <alternativeName>
        <fullName evidence="10">General secretion pathway protein H</fullName>
    </alternativeName>
</protein>
<evidence type="ECO:0000256" key="6">
    <source>
        <dbReference type="ARBA" id="ARBA00022692"/>
    </source>
</evidence>
<evidence type="ECO:0000256" key="8">
    <source>
        <dbReference type="ARBA" id="ARBA00023136"/>
    </source>
</evidence>
<feature type="transmembrane region" description="Helical" evidence="11">
    <location>
        <begin position="12"/>
        <end position="34"/>
    </location>
</feature>
<dbReference type="GO" id="GO:0005886">
    <property type="term" value="C:plasma membrane"/>
    <property type="evidence" value="ECO:0007669"/>
    <property type="project" value="UniProtKB-SubCell"/>
</dbReference>
<evidence type="ECO:0000256" key="7">
    <source>
        <dbReference type="ARBA" id="ARBA00022989"/>
    </source>
</evidence>
<keyword evidence="8 11" id="KW-0472">Membrane</keyword>
<dbReference type="InterPro" id="IPR022346">
    <property type="entry name" value="T2SS_GspH"/>
</dbReference>
<gene>
    <name evidence="13" type="primary">gspH</name>
    <name evidence="13" type="ORF">C7I55_10780</name>
</gene>
<dbReference type="NCBIfam" id="TIGR02532">
    <property type="entry name" value="IV_pilin_GFxxxE"/>
    <property type="match status" value="1"/>
</dbReference>
<evidence type="ECO:0000256" key="5">
    <source>
        <dbReference type="ARBA" id="ARBA00022519"/>
    </source>
</evidence>
<keyword evidence="5" id="KW-0997">Cell inner membrane</keyword>
<dbReference type="GO" id="GO:0015627">
    <property type="term" value="C:type II protein secretion system complex"/>
    <property type="evidence" value="ECO:0007669"/>
    <property type="project" value="InterPro"/>
</dbReference>
<dbReference type="SUPFAM" id="SSF54523">
    <property type="entry name" value="Pili subunits"/>
    <property type="match status" value="1"/>
</dbReference>
<evidence type="ECO:0000259" key="12">
    <source>
        <dbReference type="Pfam" id="PF12019"/>
    </source>
</evidence>
<dbReference type="EMBL" id="PXYI01000003">
    <property type="protein sequence ID" value="PSJ40773.1"/>
    <property type="molecule type" value="Genomic_DNA"/>
</dbReference>
<evidence type="ECO:0000256" key="9">
    <source>
        <dbReference type="ARBA" id="ARBA00025772"/>
    </source>
</evidence>
<proteinExistence type="inferred from homology"/>
<keyword evidence="6 11" id="KW-0812">Transmembrane</keyword>
<name>A0A2P7QS17_9SPHN</name>
<evidence type="ECO:0000256" key="2">
    <source>
        <dbReference type="ARBA" id="ARBA00021549"/>
    </source>
</evidence>
<dbReference type="InterPro" id="IPR045584">
    <property type="entry name" value="Pilin-like"/>
</dbReference>
<comment type="similarity">
    <text evidence="9">Belongs to the GSP H family.</text>
</comment>
<dbReference type="RefSeq" id="WP_106512925.1">
    <property type="nucleotide sequence ID" value="NZ_PXYI01000003.1"/>
</dbReference>
<dbReference type="InterPro" id="IPR012902">
    <property type="entry name" value="N_methyl_site"/>
</dbReference>
<keyword evidence="3" id="KW-1003">Cell membrane</keyword>
<keyword evidence="4" id="KW-0488">Methylation</keyword>
<comment type="subcellular location">
    <subcellularLocation>
        <location evidence="1">Cell inner membrane</location>
        <topology evidence="1">Single-pass membrane protein</topology>
    </subcellularLocation>
</comment>
<dbReference type="Pfam" id="PF12019">
    <property type="entry name" value="GspH"/>
    <property type="match status" value="1"/>
</dbReference>
<dbReference type="OrthoDB" id="7189369at2"/>
<keyword evidence="7 11" id="KW-1133">Transmembrane helix</keyword>
<dbReference type="Gene3D" id="3.55.40.10">
    <property type="entry name" value="minor pseudopilin epsh domain"/>
    <property type="match status" value="1"/>
</dbReference>
<evidence type="ECO:0000313" key="13">
    <source>
        <dbReference type="EMBL" id="PSJ40773.1"/>
    </source>
</evidence>
<evidence type="ECO:0000256" key="4">
    <source>
        <dbReference type="ARBA" id="ARBA00022481"/>
    </source>
</evidence>
<dbReference type="Proteomes" id="UP000241167">
    <property type="component" value="Unassembled WGS sequence"/>
</dbReference>
<organism evidence="13 14">
    <name type="scientific">Allosphingosinicella deserti</name>
    <dbReference type="NCBI Taxonomy" id="2116704"/>
    <lineage>
        <taxon>Bacteria</taxon>
        <taxon>Pseudomonadati</taxon>
        <taxon>Pseudomonadota</taxon>
        <taxon>Alphaproteobacteria</taxon>
        <taxon>Sphingomonadales</taxon>
        <taxon>Sphingomonadaceae</taxon>
        <taxon>Allosphingosinicella</taxon>
    </lineage>
</organism>
<evidence type="ECO:0000256" key="10">
    <source>
        <dbReference type="ARBA" id="ARBA00030775"/>
    </source>
</evidence>
<dbReference type="AlphaFoldDB" id="A0A2P7QS17"/>
<evidence type="ECO:0000256" key="11">
    <source>
        <dbReference type="SAM" id="Phobius"/>
    </source>
</evidence>
<evidence type="ECO:0000313" key="14">
    <source>
        <dbReference type="Proteomes" id="UP000241167"/>
    </source>
</evidence>
<evidence type="ECO:0000256" key="1">
    <source>
        <dbReference type="ARBA" id="ARBA00004377"/>
    </source>
</evidence>
<keyword evidence="14" id="KW-1185">Reference proteome</keyword>
<dbReference type="Pfam" id="PF07963">
    <property type="entry name" value="N_methyl"/>
    <property type="match status" value="1"/>
</dbReference>
<sequence length="149" mass="16195">MNAAQAQERGFTLVELLVVMTILGLACSVAALALPKPGNHVRREAERLAARIHVAQQQAVLQNRPVALLVTTTGYAFERRTAGVWQPIPEPPLAPETWQQGTTIALPSQQARIRFDATGIADPLAIELLRNGERAMVFADSRGEIDVAH</sequence>
<reference evidence="13 14" key="1">
    <citation type="submission" date="2018-03" db="EMBL/GenBank/DDBJ databases">
        <title>The draft genome of Sphingosinicella sp. GL-C-18.</title>
        <authorList>
            <person name="Liu L."/>
            <person name="Li L."/>
            <person name="Liang L."/>
            <person name="Zhang X."/>
            <person name="Wang T."/>
        </authorList>
    </citation>
    <scope>NUCLEOTIDE SEQUENCE [LARGE SCALE GENOMIC DNA]</scope>
    <source>
        <strain evidence="13 14">GL-C-18</strain>
    </source>
</reference>
<feature type="domain" description="General secretion pathway GspH" evidence="12">
    <location>
        <begin position="44"/>
        <end position="133"/>
    </location>
</feature>
<accession>A0A2P7QS17</accession>
<dbReference type="GO" id="GO:0015628">
    <property type="term" value="P:protein secretion by the type II secretion system"/>
    <property type="evidence" value="ECO:0007669"/>
    <property type="project" value="InterPro"/>
</dbReference>
<comment type="caution">
    <text evidence="13">The sequence shown here is derived from an EMBL/GenBank/DDBJ whole genome shotgun (WGS) entry which is preliminary data.</text>
</comment>